<dbReference type="PANTHER" id="PTHR24412:SF401">
    <property type="entry name" value="FI11917P"/>
    <property type="match status" value="1"/>
</dbReference>
<dbReference type="PANTHER" id="PTHR24412">
    <property type="entry name" value="KELCH PROTEIN"/>
    <property type="match status" value="1"/>
</dbReference>
<evidence type="ECO:0000256" key="1">
    <source>
        <dbReference type="ARBA" id="ARBA00022441"/>
    </source>
</evidence>
<organism evidence="6 7">
    <name type="scientific">Cordylochernes scorpioides</name>
    <dbReference type="NCBI Taxonomy" id="51811"/>
    <lineage>
        <taxon>Eukaryota</taxon>
        <taxon>Metazoa</taxon>
        <taxon>Ecdysozoa</taxon>
        <taxon>Arthropoda</taxon>
        <taxon>Chelicerata</taxon>
        <taxon>Arachnida</taxon>
        <taxon>Pseudoscorpiones</taxon>
        <taxon>Cheliferoidea</taxon>
        <taxon>Chernetidae</taxon>
        <taxon>Cordylochernes</taxon>
    </lineage>
</organism>
<dbReference type="SMART" id="SM00875">
    <property type="entry name" value="BACK"/>
    <property type="match status" value="1"/>
</dbReference>
<dbReference type="PROSITE" id="PS50097">
    <property type="entry name" value="BTB"/>
    <property type="match status" value="1"/>
</dbReference>
<dbReference type="Pfam" id="PF07707">
    <property type="entry name" value="BACK"/>
    <property type="match status" value="1"/>
</dbReference>
<name>A0ABY6LGU5_9ARAC</name>
<keyword evidence="3" id="KW-0009">Actin-binding</keyword>
<keyword evidence="7" id="KW-1185">Reference proteome</keyword>
<dbReference type="InterPro" id="IPR011333">
    <property type="entry name" value="SKP1/BTB/POZ_sf"/>
</dbReference>
<protein>
    <submittedName>
        <fullName evidence="6">KEAP1</fullName>
    </submittedName>
</protein>
<reference evidence="6 7" key="1">
    <citation type="submission" date="2022-01" db="EMBL/GenBank/DDBJ databases">
        <title>A chromosomal length assembly of Cordylochernes scorpioides.</title>
        <authorList>
            <person name="Zeh D."/>
            <person name="Zeh J."/>
        </authorList>
    </citation>
    <scope>NUCLEOTIDE SEQUENCE [LARGE SCALE GENOMIC DNA]</scope>
    <source>
        <strain evidence="6">IN4F17</strain>
        <tissue evidence="6">Whole Body</tissue>
    </source>
</reference>
<evidence type="ECO:0000259" key="5">
    <source>
        <dbReference type="PROSITE" id="PS50097"/>
    </source>
</evidence>
<evidence type="ECO:0000313" key="7">
    <source>
        <dbReference type="Proteomes" id="UP001235939"/>
    </source>
</evidence>
<keyword evidence="1" id="KW-0880">Kelch repeat</keyword>
<evidence type="ECO:0000256" key="2">
    <source>
        <dbReference type="ARBA" id="ARBA00022737"/>
    </source>
</evidence>
<dbReference type="SUPFAM" id="SSF54695">
    <property type="entry name" value="POZ domain"/>
    <property type="match status" value="1"/>
</dbReference>
<dbReference type="InterPro" id="IPR000210">
    <property type="entry name" value="BTB/POZ_dom"/>
</dbReference>
<evidence type="ECO:0000256" key="4">
    <source>
        <dbReference type="SAM" id="MobiDB-lite"/>
    </source>
</evidence>
<keyword evidence="2" id="KW-0677">Repeat</keyword>
<evidence type="ECO:0000256" key="3">
    <source>
        <dbReference type="ARBA" id="ARBA00023203"/>
    </source>
</evidence>
<gene>
    <name evidence="6" type="ORF">LAZ67_19000069</name>
</gene>
<dbReference type="SMART" id="SM00225">
    <property type="entry name" value="BTB"/>
    <property type="match status" value="1"/>
</dbReference>
<feature type="domain" description="BTB" evidence="5">
    <location>
        <begin position="70"/>
        <end position="137"/>
    </location>
</feature>
<dbReference type="Pfam" id="PF01344">
    <property type="entry name" value="Kelch_1"/>
    <property type="match status" value="7"/>
</dbReference>
<sequence>MSQAPSTKDDPPDPEPSDVSPPYGGDCQVVNSCLSDNTARDHRSMNFHVGSFPSEALEVMNQLRAYKKLCDVEIHVGTEAFPVHKVVMAACSPYFKAMFTSGLKESDMSVIHIQGVCPLTMACIIRFAYTGRIKVSEVNICNLLPAATMFQVLSFTESEVYQITRIIKACCTFLEKQLDTNNCIGIGDFALQYGCTELAEKTEHFINQHFSQVSLSEEFLGLTTCELVALIRRDELNVRSESEVFDAVLRWIEHDREVRIPKLADILYCVRCHFLTPRFLREKIQSCEIVKSMPQCIQYLTRIIQDLTVRHEVCCKQRKPKGPFVIYIAGGYQKKSLSNMECFDPREQRWYSLAPLPTPRSGLAGAFIEGKLYVLGGRNNSMVSENSDLSNLECYDPMTNTWRSCRPLATPRNRVGAGVLDGLLYAVGGSYGYDHLQSVERYDPVEDTWSFVRDLQEPRMGIGVAVCNRLLYAVGGFNGSQRLDSVEVYDPESDRWSLLASMNSKRSGAGVIALENYVYAIGGYDGHSQLSSAERYCPEKNEWEVIAPMMTPRSALSVAALDGHIYAMGGYDSNSFLTTVEICRPLATPRNRVGAGVLDGLLYAVGGSYGYDHLQSVERYDPVEDTWSFVRDLQEPRMGIGVAVCNRLLYAVGGFNGSQRLDSVEVYDPESDRWSLLASMNSKRSGAGVIALENYVYAIGGYDGHSQLSSAERYCPEKNEWEVIAPMMTPRSALSVAALDGHIYAMGGYDSNSFLTTVEMYDPATNQWTTGPPLPRGCSGHTAAAWTAPCLVH</sequence>
<dbReference type="Pfam" id="PF00651">
    <property type="entry name" value="BTB"/>
    <property type="match status" value="1"/>
</dbReference>
<dbReference type="InterPro" id="IPR015915">
    <property type="entry name" value="Kelch-typ_b-propeller"/>
</dbReference>
<dbReference type="PRINTS" id="PR00501">
    <property type="entry name" value="KELCHREPEAT"/>
</dbReference>
<accession>A0ABY6LGU5</accession>
<dbReference type="Pfam" id="PF24681">
    <property type="entry name" value="Kelch_KLHDC2_KLHL20_DRC7"/>
    <property type="match status" value="1"/>
</dbReference>
<dbReference type="Gene3D" id="1.25.40.420">
    <property type="match status" value="1"/>
</dbReference>
<dbReference type="Proteomes" id="UP001235939">
    <property type="component" value="Chromosome 19"/>
</dbReference>
<dbReference type="InterPro" id="IPR006652">
    <property type="entry name" value="Kelch_1"/>
</dbReference>
<proteinExistence type="predicted"/>
<dbReference type="InterPro" id="IPR011705">
    <property type="entry name" value="BACK"/>
</dbReference>
<dbReference type="SUPFAM" id="SSF117281">
    <property type="entry name" value="Kelch motif"/>
    <property type="match status" value="2"/>
</dbReference>
<dbReference type="Gene3D" id="3.30.710.10">
    <property type="entry name" value="Potassium Channel Kv1.1, Chain A"/>
    <property type="match status" value="1"/>
</dbReference>
<dbReference type="SMART" id="SM00612">
    <property type="entry name" value="Kelch"/>
    <property type="match status" value="10"/>
</dbReference>
<feature type="region of interest" description="Disordered" evidence="4">
    <location>
        <begin position="1"/>
        <end position="22"/>
    </location>
</feature>
<dbReference type="EMBL" id="CP092881">
    <property type="protein sequence ID" value="UYV80395.1"/>
    <property type="molecule type" value="Genomic_DNA"/>
</dbReference>
<dbReference type="Gene3D" id="2.120.10.80">
    <property type="entry name" value="Kelch-type beta propeller"/>
    <property type="match status" value="2"/>
</dbReference>
<evidence type="ECO:0000313" key="6">
    <source>
        <dbReference type="EMBL" id="UYV80395.1"/>
    </source>
</evidence>